<dbReference type="PANTHER" id="PTHR40254:SF1">
    <property type="entry name" value="BLR0577 PROTEIN"/>
    <property type="match status" value="1"/>
</dbReference>
<dbReference type="InterPro" id="IPR038732">
    <property type="entry name" value="HpyO/CreE_NAD-binding"/>
</dbReference>
<dbReference type="PANTHER" id="PTHR40254">
    <property type="entry name" value="BLR0577 PROTEIN"/>
    <property type="match status" value="1"/>
</dbReference>
<keyword evidence="3" id="KW-1185">Reference proteome</keyword>
<reference evidence="2 3" key="1">
    <citation type="submission" date="2015-12" db="EMBL/GenBank/DDBJ databases">
        <title>Genome sequence of the marine Rhodobacteraceae strain O3.65, Candidatus Tritonibacter horizontis.</title>
        <authorList>
            <person name="Poehlein A."/>
            <person name="Giebel H.A."/>
            <person name="Voget S."/>
            <person name="Brinkhoff T."/>
        </authorList>
    </citation>
    <scope>NUCLEOTIDE SEQUENCE [LARGE SCALE GENOMIC DNA]</scope>
    <source>
        <strain evidence="2 3">O3.65</strain>
    </source>
</reference>
<organism evidence="2 3">
    <name type="scientific">Tritonibacter horizontis</name>
    <dbReference type="NCBI Taxonomy" id="1768241"/>
    <lineage>
        <taxon>Bacteria</taxon>
        <taxon>Pseudomonadati</taxon>
        <taxon>Pseudomonadota</taxon>
        <taxon>Alphaproteobacteria</taxon>
        <taxon>Rhodobacterales</taxon>
        <taxon>Paracoccaceae</taxon>
        <taxon>Tritonibacter</taxon>
    </lineage>
</organism>
<feature type="domain" description="FAD-dependent urate hydroxylase HpyO/Asp monooxygenase CreE-like FAD/NAD(P)-binding" evidence="1">
    <location>
        <begin position="7"/>
        <end position="112"/>
    </location>
</feature>
<gene>
    <name evidence="2" type="ORF">TRIHO_23170</name>
</gene>
<dbReference type="SUPFAM" id="SSF51905">
    <property type="entry name" value="FAD/NAD(P)-binding domain"/>
    <property type="match status" value="1"/>
</dbReference>
<dbReference type="AlphaFoldDB" id="A0A132BXE0"/>
<evidence type="ECO:0000259" key="1">
    <source>
        <dbReference type="Pfam" id="PF13454"/>
    </source>
</evidence>
<dbReference type="PATRIC" id="fig|1768241.3.peg.2432"/>
<dbReference type="OrthoDB" id="6309046at2"/>
<dbReference type="Proteomes" id="UP000068382">
    <property type="component" value="Unassembled WGS sequence"/>
</dbReference>
<evidence type="ECO:0000313" key="3">
    <source>
        <dbReference type="Proteomes" id="UP000068382"/>
    </source>
</evidence>
<protein>
    <recommendedName>
        <fullName evidence="1">FAD-dependent urate hydroxylase HpyO/Asp monooxygenase CreE-like FAD/NAD(P)-binding domain-containing protein</fullName>
    </recommendedName>
</protein>
<sequence>MSLKKLAIIGLGPRGLAAAEAALAVAPDLRLCIFEPGPYPGVGPNFRPDEAPECLLNLPVRELDLGAPRFADWLGGAPEAYPPRAEVGRYLTERWHRLRPHVEHVPATAVSAHYDRGWIVDGRGPFDNLLLTQGQPPVTRDAQAARWSAHAAAQRLTFLDAYPTTAIRSIDWSGRVAALRGLALSALDVIALLTLGQGGRMDGDSYRASGREPKLIVPFSLDGMPPFPKPANADIDALFDPLPTERRAVISAVTRALTLSPDAAVQCLTDALAPIVARITSTDPQPWLAAERDAPGAQEGADPASALEIGLSMAEGQRAPSVGYAVGQIWRKLQQDVRGPFAACGGSCETRSALVAFENGLKRYSYGPPVRSARLLRALINKGLVRLAVAEDPSIVLERGGWRLDDKILADVMIDCVLPGPSPDDITDPLVRGLLHAGHLKVDCGLKPVTAGLSVLGRTTEGQRWATDSLIDCFGDVTVEWARKSVGNSKKV</sequence>
<evidence type="ECO:0000313" key="2">
    <source>
        <dbReference type="EMBL" id="KUP92866.1"/>
    </source>
</evidence>
<comment type="caution">
    <text evidence="2">The sequence shown here is derived from an EMBL/GenBank/DDBJ whole genome shotgun (WGS) entry which is preliminary data.</text>
</comment>
<dbReference type="InterPro" id="IPR052189">
    <property type="entry name" value="L-asp_N-monooxygenase_NS-form"/>
</dbReference>
<name>A0A132BXE0_9RHOB</name>
<dbReference type="RefSeq" id="WP_082705118.1">
    <property type="nucleotide sequence ID" value="NZ_LPUY01000065.1"/>
</dbReference>
<dbReference type="EMBL" id="LPUY01000065">
    <property type="protein sequence ID" value="KUP92866.1"/>
    <property type="molecule type" value="Genomic_DNA"/>
</dbReference>
<dbReference type="Pfam" id="PF13454">
    <property type="entry name" value="NAD_binding_9"/>
    <property type="match status" value="1"/>
</dbReference>
<accession>A0A132BXE0</accession>
<dbReference type="InterPro" id="IPR036188">
    <property type="entry name" value="FAD/NAD-bd_sf"/>
</dbReference>
<proteinExistence type="predicted"/>